<accession>A0A8S5RTI8</accession>
<sequence length="39" mass="4453">MSKVFYVIDEFGFFPNKFVRPSPPYTETGSKTEQVPPGK</sequence>
<name>A0A8S5RTI8_9CAUD</name>
<evidence type="ECO:0000313" key="1">
    <source>
        <dbReference type="EMBL" id="DAE92842.1"/>
    </source>
</evidence>
<proteinExistence type="predicted"/>
<dbReference type="EMBL" id="BK055796">
    <property type="protein sequence ID" value="DAE92842.1"/>
    <property type="molecule type" value="Genomic_DNA"/>
</dbReference>
<protein>
    <submittedName>
        <fullName evidence="1">Uncharacterized protein</fullName>
    </submittedName>
</protein>
<reference evidence="1" key="1">
    <citation type="journal article" date="2021" name="Proc. Natl. Acad. Sci. U.S.A.">
        <title>A Catalog of Tens of Thousands of Viruses from Human Metagenomes Reveals Hidden Associations with Chronic Diseases.</title>
        <authorList>
            <person name="Tisza M.J."/>
            <person name="Buck C.B."/>
        </authorList>
    </citation>
    <scope>NUCLEOTIDE SEQUENCE</scope>
    <source>
        <strain evidence="1">Cttzo28</strain>
    </source>
</reference>
<organism evidence="1">
    <name type="scientific">Ackermannviridae sp</name>
    <dbReference type="NCBI Taxonomy" id="2831612"/>
    <lineage>
        <taxon>Viruses</taxon>
        <taxon>Duplodnaviria</taxon>
        <taxon>Heunggongvirae</taxon>
        <taxon>Uroviricota</taxon>
        <taxon>Caudoviricetes</taxon>
        <taxon>Pantevenvirales</taxon>
        <taxon>Ackermannviridae</taxon>
    </lineage>
</organism>